<proteinExistence type="predicted"/>
<reference evidence="1" key="1">
    <citation type="submission" date="2024-09" db="EMBL/GenBank/DDBJ databases">
        <title>Black Yeasts Isolated from many extreme environments.</title>
        <authorList>
            <person name="Coleine C."/>
            <person name="Stajich J.E."/>
            <person name="Selbmann L."/>
        </authorList>
    </citation>
    <scope>NUCLEOTIDE SEQUENCE</scope>
    <source>
        <strain evidence="1">CCFEE 5737</strain>
    </source>
</reference>
<organism evidence="1 2">
    <name type="scientific">Coniosporium uncinatum</name>
    <dbReference type="NCBI Taxonomy" id="93489"/>
    <lineage>
        <taxon>Eukaryota</taxon>
        <taxon>Fungi</taxon>
        <taxon>Dikarya</taxon>
        <taxon>Ascomycota</taxon>
        <taxon>Pezizomycotina</taxon>
        <taxon>Dothideomycetes</taxon>
        <taxon>Dothideomycetes incertae sedis</taxon>
        <taxon>Coniosporium</taxon>
    </lineage>
</organism>
<gene>
    <name evidence="1" type="ORF">LTS18_014157</name>
</gene>
<feature type="non-terminal residue" evidence="1">
    <location>
        <position position="528"/>
    </location>
</feature>
<evidence type="ECO:0000313" key="2">
    <source>
        <dbReference type="Proteomes" id="UP001186974"/>
    </source>
</evidence>
<comment type="caution">
    <text evidence="1">The sequence shown here is derived from an EMBL/GenBank/DDBJ whole genome shotgun (WGS) entry which is preliminary data.</text>
</comment>
<keyword evidence="2" id="KW-1185">Reference proteome</keyword>
<name>A0ACC3DVU9_9PEZI</name>
<evidence type="ECO:0000313" key="1">
    <source>
        <dbReference type="EMBL" id="KAK3080681.1"/>
    </source>
</evidence>
<accession>A0ACC3DVU9</accession>
<sequence length="528" mass="59644">MPTTRAAARARAKQGEATTKSPENRSVIVKQPQFAQNSPLLDLPAELRNKIYENIFDTIIPYDEESRRFDISTQRAIALTCRQLYHETWALTFTLCTFTFFGRPAVQHVALEPGQLAGVTGEFGEVWHHYALHHDIRSITELQGRVDNQALEHFMPRMTSVQLASLPRRVEVHVHHDHFHTGVRETSKKQMELLGLSNTSETSSNHEGAGIDDLRFRLVLEFDGQMSLPISSWPGLEFLISSYFRTGFSLLHVNEQVSITLQGLEQWVDFQPATYTPTGNRHVRALTKEELKAFRNQIKELLEVERSGSLRPGPWKINTLITAFARLEHSGKSNFYDMNPNAGPMNGLQALGQSATQQQQASNRHSELSIVPTLKGQEPQEDSLFLTLAGELRNQIYEYSFQGKVYFNTKIHRSDTSTEHSLSLACRQLYHEVHGATFERATFVFGTGTVRHCSAKAVGFTLSSQLNSNVRYSVSAYADPGSEIVSENIEDGVSAFSRFTGSDRVVRFLPQMRNVEIHVHQRNVCADR</sequence>
<dbReference type="Proteomes" id="UP001186974">
    <property type="component" value="Unassembled WGS sequence"/>
</dbReference>
<protein>
    <submittedName>
        <fullName evidence="1">Uncharacterized protein</fullName>
    </submittedName>
</protein>
<dbReference type="EMBL" id="JAWDJW010000449">
    <property type="protein sequence ID" value="KAK3080681.1"/>
    <property type="molecule type" value="Genomic_DNA"/>
</dbReference>